<protein>
    <submittedName>
        <fullName evidence="2">Uncharacterized protein</fullName>
    </submittedName>
</protein>
<dbReference type="GeneID" id="19238700"/>
<name>U1HL32_ENDPU</name>
<organism evidence="2 3">
    <name type="scientific">Endocarpon pusillum (strain Z07020 / HMAS-L-300199)</name>
    <name type="common">Lichen-forming fungus</name>
    <dbReference type="NCBI Taxonomy" id="1263415"/>
    <lineage>
        <taxon>Eukaryota</taxon>
        <taxon>Fungi</taxon>
        <taxon>Dikarya</taxon>
        <taxon>Ascomycota</taxon>
        <taxon>Pezizomycotina</taxon>
        <taxon>Eurotiomycetes</taxon>
        <taxon>Chaetothyriomycetidae</taxon>
        <taxon>Verrucariales</taxon>
        <taxon>Verrucariaceae</taxon>
        <taxon>Endocarpon</taxon>
    </lineage>
</organism>
<evidence type="ECO:0000256" key="1">
    <source>
        <dbReference type="SAM" id="MobiDB-lite"/>
    </source>
</evidence>
<dbReference type="HOGENOM" id="CLU_1627030_0_0_1"/>
<dbReference type="AlphaFoldDB" id="U1HL32"/>
<dbReference type="Proteomes" id="UP000019373">
    <property type="component" value="Unassembled WGS sequence"/>
</dbReference>
<dbReference type="RefSeq" id="XP_007804699.1">
    <property type="nucleotide sequence ID" value="XM_007806508.1"/>
</dbReference>
<feature type="region of interest" description="Disordered" evidence="1">
    <location>
        <begin position="25"/>
        <end position="63"/>
    </location>
</feature>
<feature type="region of interest" description="Disordered" evidence="1">
    <location>
        <begin position="86"/>
        <end position="163"/>
    </location>
</feature>
<sequence>MCGQDRHQPTQNYLASTSKALEAGSHPYNSLLHTSTGSSSSSSSFASSSTSSQTPSIAKKKRKWYKPKLRLKLHADWMWVGFISAGNTTPTGQCRFQNGGQEDDEEWEQLPAYTPPEEGGRGLVGRFDGNSRNEQDEWLVEPPSTGPNQARRNEFGLEPPEYQ</sequence>
<feature type="compositionally biased region" description="Polar residues" evidence="1">
    <location>
        <begin position="86"/>
        <end position="100"/>
    </location>
</feature>
<accession>U1HL32</accession>
<feature type="compositionally biased region" description="Low complexity" evidence="1">
    <location>
        <begin position="34"/>
        <end position="56"/>
    </location>
</feature>
<proteinExistence type="predicted"/>
<dbReference type="EMBL" id="KE721401">
    <property type="protein sequence ID" value="ERF69669.1"/>
    <property type="molecule type" value="Genomic_DNA"/>
</dbReference>
<reference evidence="3" key="1">
    <citation type="journal article" date="2014" name="BMC Genomics">
        <title>Genome characteristics reveal the impact of lichenization on lichen-forming fungus Endocarpon pusillum Hedwig (Verrucariales, Ascomycota).</title>
        <authorList>
            <person name="Wang Y.-Y."/>
            <person name="Liu B."/>
            <person name="Zhang X.-Y."/>
            <person name="Zhou Q.-M."/>
            <person name="Zhang T."/>
            <person name="Li H."/>
            <person name="Yu Y.-F."/>
            <person name="Zhang X.-L."/>
            <person name="Hao X.-Y."/>
            <person name="Wang M."/>
            <person name="Wang L."/>
            <person name="Wei J.-C."/>
        </authorList>
    </citation>
    <scope>NUCLEOTIDE SEQUENCE [LARGE SCALE GENOMIC DNA]</scope>
    <source>
        <strain evidence="3">Z07020 / HMAS-L-300199</strain>
    </source>
</reference>
<keyword evidence="3" id="KW-1185">Reference proteome</keyword>
<gene>
    <name evidence="2" type="ORF">EPUS_03661</name>
</gene>
<evidence type="ECO:0000313" key="3">
    <source>
        <dbReference type="Proteomes" id="UP000019373"/>
    </source>
</evidence>
<evidence type="ECO:0000313" key="2">
    <source>
        <dbReference type="EMBL" id="ERF69669.1"/>
    </source>
</evidence>